<organism evidence="1 2">
    <name type="scientific">Pedobacter nyackensis</name>
    <dbReference type="NCBI Taxonomy" id="475255"/>
    <lineage>
        <taxon>Bacteria</taxon>
        <taxon>Pseudomonadati</taxon>
        <taxon>Bacteroidota</taxon>
        <taxon>Sphingobacteriia</taxon>
        <taxon>Sphingobacteriales</taxon>
        <taxon>Sphingobacteriaceae</taxon>
        <taxon>Pedobacter</taxon>
    </lineage>
</organism>
<dbReference type="AlphaFoldDB" id="A0A1W2DVQ2"/>
<reference evidence="1 2" key="1">
    <citation type="submission" date="2017-04" db="EMBL/GenBank/DDBJ databases">
        <authorList>
            <person name="Afonso C.L."/>
            <person name="Miller P.J."/>
            <person name="Scott M.A."/>
            <person name="Spackman E."/>
            <person name="Goraichik I."/>
            <person name="Dimitrov K.M."/>
            <person name="Suarez D.L."/>
            <person name="Swayne D.E."/>
        </authorList>
    </citation>
    <scope>NUCLEOTIDE SEQUENCE [LARGE SCALE GENOMIC DNA]</scope>
    <source>
        <strain evidence="1 2">DSM 19625</strain>
    </source>
</reference>
<protein>
    <submittedName>
        <fullName evidence="1">Uncharacterized protein</fullName>
    </submittedName>
</protein>
<proteinExistence type="predicted"/>
<dbReference type="EMBL" id="FWYB01000008">
    <property type="protein sequence ID" value="SMD01534.1"/>
    <property type="molecule type" value="Genomic_DNA"/>
</dbReference>
<gene>
    <name evidence="1" type="ORF">SAMN04488101_108186</name>
</gene>
<name>A0A1W2DVQ2_9SPHI</name>
<evidence type="ECO:0000313" key="1">
    <source>
        <dbReference type="EMBL" id="SMD01534.1"/>
    </source>
</evidence>
<evidence type="ECO:0000313" key="2">
    <source>
        <dbReference type="Proteomes" id="UP000192678"/>
    </source>
</evidence>
<dbReference type="Proteomes" id="UP000192678">
    <property type="component" value="Unassembled WGS sequence"/>
</dbReference>
<dbReference type="RefSeq" id="WP_084290279.1">
    <property type="nucleotide sequence ID" value="NZ_FWYB01000008.1"/>
</dbReference>
<sequence length="122" mass="14633">MKPLLKLNTKEKAKLLHALFPNEIPQFLNHLQKFCNHLYARKNGYEKLWNVRLMPFERWWLTSGYILQLLESKRSELESSGEAFAKHLFFLDYATVTINQLNQYAERESYNDKFKLAVPMFF</sequence>
<dbReference type="STRING" id="475255.SAMN04488101_108186"/>
<dbReference type="OrthoDB" id="969612at2"/>
<accession>A0A1W2DVQ2</accession>
<keyword evidence="2" id="KW-1185">Reference proteome</keyword>